<keyword evidence="1" id="KW-0472">Membrane</keyword>
<name>A0ABR8PJE1_9BACL</name>
<gene>
    <name evidence="2" type="ORF">H9659_08215</name>
</gene>
<dbReference type="Pfam" id="PF10112">
    <property type="entry name" value="Halogen_Hydrol"/>
    <property type="match status" value="1"/>
</dbReference>
<accession>A0ABR8PJE1</accession>
<dbReference type="Proteomes" id="UP000659496">
    <property type="component" value="Unassembled WGS sequence"/>
</dbReference>
<sequence>MHKVKQFFMRHFIVAPVSFGTYLFLLLGTGIHFFAATGILIAMYLGGTFAMKQAQISSSVKQLGMTRSEYRHIELQIQEAKIKIKKLNSLYGQVRSVQAFRQVYELSNLSRKILTIVRNDPKKFYQTEQFFYAHLDSAVELTSKYALLANQQLKEKEVRIALQHTRETITDVTHQLEGDLQDALATDLAALQLELDYVDITMARKKSLPHPKGEPFNDRKSANE</sequence>
<dbReference type="InterPro" id="IPR018770">
    <property type="entry name" value="ChloroindolylP_hydrolase"/>
</dbReference>
<dbReference type="EMBL" id="JACSQY010000005">
    <property type="protein sequence ID" value="MBD7908312.1"/>
    <property type="molecule type" value="Genomic_DNA"/>
</dbReference>
<organism evidence="2 3">
    <name type="scientific">Sporosarcina gallistercoris</name>
    <dbReference type="NCBI Taxonomy" id="2762245"/>
    <lineage>
        <taxon>Bacteria</taxon>
        <taxon>Bacillati</taxon>
        <taxon>Bacillota</taxon>
        <taxon>Bacilli</taxon>
        <taxon>Bacillales</taxon>
        <taxon>Caryophanaceae</taxon>
        <taxon>Sporosarcina</taxon>
    </lineage>
</organism>
<comment type="caution">
    <text evidence="2">The sequence shown here is derived from an EMBL/GenBank/DDBJ whole genome shotgun (WGS) entry which is preliminary data.</text>
</comment>
<keyword evidence="1" id="KW-1133">Transmembrane helix</keyword>
<proteinExistence type="predicted"/>
<keyword evidence="1" id="KW-0812">Transmembrane</keyword>
<evidence type="ECO:0000313" key="2">
    <source>
        <dbReference type="EMBL" id="MBD7908312.1"/>
    </source>
</evidence>
<feature type="transmembrane region" description="Helical" evidence="1">
    <location>
        <begin position="31"/>
        <end position="51"/>
    </location>
</feature>
<evidence type="ECO:0000256" key="1">
    <source>
        <dbReference type="SAM" id="Phobius"/>
    </source>
</evidence>
<evidence type="ECO:0000313" key="3">
    <source>
        <dbReference type="Proteomes" id="UP000659496"/>
    </source>
</evidence>
<protein>
    <submittedName>
        <fullName evidence="2">5-bromo-4-chloroindolyl phosphate hydrolysis family protein</fullName>
    </submittedName>
</protein>
<keyword evidence="3" id="KW-1185">Reference proteome</keyword>
<reference evidence="2 3" key="1">
    <citation type="submission" date="2020-08" db="EMBL/GenBank/DDBJ databases">
        <title>A Genomic Blueprint of the Chicken Gut Microbiome.</title>
        <authorList>
            <person name="Gilroy R."/>
            <person name="Ravi A."/>
            <person name="Getino M."/>
            <person name="Pursley I."/>
            <person name="Horton D.L."/>
            <person name="Alikhan N.-F."/>
            <person name="Baker D."/>
            <person name="Gharbi K."/>
            <person name="Hall N."/>
            <person name="Watson M."/>
            <person name="Adriaenssens E.M."/>
            <person name="Foster-Nyarko E."/>
            <person name="Jarju S."/>
            <person name="Secka A."/>
            <person name="Antonio M."/>
            <person name="Oren A."/>
            <person name="Chaudhuri R."/>
            <person name="La Ragione R.M."/>
            <person name="Hildebrand F."/>
            <person name="Pallen M.J."/>
        </authorList>
    </citation>
    <scope>NUCLEOTIDE SEQUENCE [LARGE SCALE GENOMIC DNA]</scope>
    <source>
        <strain evidence="2 3">Sa3CUA8</strain>
    </source>
</reference>
<dbReference type="RefSeq" id="WP_191689463.1">
    <property type="nucleotide sequence ID" value="NZ_JACSQY010000005.1"/>
</dbReference>